<dbReference type="InterPro" id="IPR006357">
    <property type="entry name" value="HAD-SF_hydro_IIA"/>
</dbReference>
<evidence type="ECO:0000256" key="3">
    <source>
        <dbReference type="PIRSR" id="PIRSR000915-2"/>
    </source>
</evidence>
<dbReference type="KEGG" id="pei:H9L10_04985"/>
<dbReference type="EMBL" id="CP060712">
    <property type="protein sequence ID" value="QNN50378.1"/>
    <property type="molecule type" value="Genomic_DNA"/>
</dbReference>
<dbReference type="NCBIfam" id="TIGR01460">
    <property type="entry name" value="HAD-SF-IIA"/>
    <property type="match status" value="1"/>
</dbReference>
<keyword evidence="4" id="KW-0460">Magnesium</keyword>
<dbReference type="GO" id="GO:0046872">
    <property type="term" value="F:metal ion binding"/>
    <property type="evidence" value="ECO:0007669"/>
    <property type="project" value="UniProtKB-KW"/>
</dbReference>
<feature type="binding site" evidence="4">
    <location>
        <position position="16"/>
    </location>
    <ligand>
        <name>Mg(2+)</name>
        <dbReference type="ChEBI" id="CHEBI:18420"/>
    </ligand>
</feature>
<dbReference type="RefSeq" id="WP_166097978.1">
    <property type="nucleotide sequence ID" value="NZ_BMMY01000001.1"/>
</dbReference>
<dbReference type="PANTHER" id="PTHR19288">
    <property type="entry name" value="4-NITROPHENYLPHOSPHATASE-RELATED"/>
    <property type="match status" value="1"/>
</dbReference>
<evidence type="ECO:0000256" key="1">
    <source>
        <dbReference type="PIRNR" id="PIRNR000915"/>
    </source>
</evidence>
<dbReference type="InterPro" id="IPR036412">
    <property type="entry name" value="HAD-like_sf"/>
</dbReference>
<feature type="binding site" evidence="3">
    <location>
        <position position="191"/>
    </location>
    <ligand>
        <name>substrate</name>
    </ligand>
</feature>
<evidence type="ECO:0000313" key="5">
    <source>
        <dbReference type="EMBL" id="QNN50378.1"/>
    </source>
</evidence>
<evidence type="ECO:0000256" key="2">
    <source>
        <dbReference type="PIRSR" id="PIRSR000915-1"/>
    </source>
</evidence>
<comment type="similarity">
    <text evidence="1">Belongs to the HAD-like hydrolase superfamily.</text>
</comment>
<dbReference type="AlphaFoldDB" id="A0A7G9R453"/>
<dbReference type="Proteomes" id="UP000515976">
    <property type="component" value="Chromosome"/>
</dbReference>
<gene>
    <name evidence="5" type="ORF">H9L10_04985</name>
</gene>
<proteinExistence type="inferred from homology"/>
<feature type="binding site" evidence="4">
    <location>
        <position position="216"/>
    </location>
    <ligand>
        <name>Mg(2+)</name>
        <dbReference type="ChEBI" id="CHEBI:18420"/>
    </ligand>
</feature>
<sequence>MTALLERYDAVVCDLDGVVYRGTDAVPHAVETLSALSAPVVYATNNASRTPGAVASHLRELGLRLGSADVVTSSQAAAWLLHEHGVSEGGIVLAVGGEGVTVALSEAGFRAVRRPEPGTGAPVAVVQGYGRDVSAADLAEVAYAVADGATWVASNTDLTLPTERGTAPGNGALVAAVAEAVGRGPDLVAGKPEPPLYALAAHRLSTDTARVLAVGDRLVTDVLGARRAGTDSLLVLTGVDDLDAVLAAPADHRPTLLAPDLRWLCEDPAAGEPSLEELAAAVRRAHEARDAGEDESAARLGEEAHRLLDRLADR</sequence>
<dbReference type="InterPro" id="IPR023214">
    <property type="entry name" value="HAD_sf"/>
</dbReference>
<accession>A0A7G9R453</accession>
<dbReference type="Pfam" id="PF13242">
    <property type="entry name" value="Hydrolase_like"/>
    <property type="match status" value="1"/>
</dbReference>
<protein>
    <submittedName>
        <fullName evidence="5">HAD-IIA family hydrolase</fullName>
    </submittedName>
</protein>
<evidence type="ECO:0000256" key="4">
    <source>
        <dbReference type="PIRSR" id="PIRSR000915-3"/>
    </source>
</evidence>
<feature type="active site" description="Nucleophile" evidence="2">
    <location>
        <position position="14"/>
    </location>
</feature>
<feature type="binding site" evidence="4">
    <location>
        <position position="14"/>
    </location>
    <ligand>
        <name>Mg(2+)</name>
        <dbReference type="ChEBI" id="CHEBI:18420"/>
    </ligand>
</feature>
<reference evidence="5 6" key="1">
    <citation type="submission" date="2020-08" db="EMBL/GenBank/DDBJ databases">
        <title>Genome sequence of Phycicoccus endophyticus JCM 31784T.</title>
        <authorList>
            <person name="Hyun D.-W."/>
            <person name="Bae J.-W."/>
        </authorList>
    </citation>
    <scope>NUCLEOTIDE SEQUENCE [LARGE SCALE GENOMIC DNA]</scope>
    <source>
        <strain evidence="5 6">JCM 31784</strain>
    </source>
</reference>
<dbReference type="SUPFAM" id="SSF56784">
    <property type="entry name" value="HAD-like"/>
    <property type="match status" value="1"/>
</dbReference>
<dbReference type="PANTHER" id="PTHR19288:SF95">
    <property type="entry name" value="D-GLYCEROL 3-PHOSPHATE PHOSPHATASE"/>
    <property type="match status" value="1"/>
</dbReference>
<dbReference type="GO" id="GO:0005737">
    <property type="term" value="C:cytoplasm"/>
    <property type="evidence" value="ECO:0007669"/>
    <property type="project" value="TreeGrafter"/>
</dbReference>
<dbReference type="Pfam" id="PF13344">
    <property type="entry name" value="Hydrolase_6"/>
    <property type="match status" value="1"/>
</dbReference>
<feature type="active site" description="Proton donor" evidence="2">
    <location>
        <position position="16"/>
    </location>
</feature>
<organism evidence="5 6">
    <name type="scientific">Phycicoccus endophyticus</name>
    <dbReference type="NCBI Taxonomy" id="1690220"/>
    <lineage>
        <taxon>Bacteria</taxon>
        <taxon>Bacillati</taxon>
        <taxon>Actinomycetota</taxon>
        <taxon>Actinomycetes</taxon>
        <taxon>Micrococcales</taxon>
        <taxon>Intrasporangiaceae</taxon>
        <taxon>Phycicoccus</taxon>
    </lineage>
</organism>
<dbReference type="GO" id="GO:0016791">
    <property type="term" value="F:phosphatase activity"/>
    <property type="evidence" value="ECO:0007669"/>
    <property type="project" value="TreeGrafter"/>
</dbReference>
<evidence type="ECO:0000313" key="6">
    <source>
        <dbReference type="Proteomes" id="UP000515976"/>
    </source>
</evidence>
<keyword evidence="6" id="KW-1185">Reference proteome</keyword>
<name>A0A7G9R453_9MICO</name>
<keyword evidence="5" id="KW-0378">Hydrolase</keyword>
<keyword evidence="4" id="KW-0479">Metal-binding</keyword>
<dbReference type="PIRSF" id="PIRSF000915">
    <property type="entry name" value="PGP-type_phosphatase"/>
    <property type="match status" value="1"/>
</dbReference>
<comment type="cofactor">
    <cofactor evidence="4">
        <name>Mg(2+)</name>
        <dbReference type="ChEBI" id="CHEBI:18420"/>
    </cofactor>
    <text evidence="4">Divalent metal ions. Mg(2+) is the most effective.</text>
</comment>
<dbReference type="Gene3D" id="3.40.50.1000">
    <property type="entry name" value="HAD superfamily/HAD-like"/>
    <property type="match status" value="2"/>
</dbReference>